<dbReference type="InterPro" id="IPR003593">
    <property type="entry name" value="AAA+_ATPase"/>
</dbReference>
<evidence type="ECO:0000313" key="2">
    <source>
        <dbReference type="EMBL" id="BBO35966.1"/>
    </source>
</evidence>
<dbReference type="Gene3D" id="3.40.50.300">
    <property type="entry name" value="P-loop containing nucleotide triphosphate hydrolases"/>
    <property type="match status" value="1"/>
</dbReference>
<dbReference type="EMBL" id="AP021861">
    <property type="protein sequence ID" value="BBO35966.1"/>
    <property type="molecule type" value="Genomic_DNA"/>
</dbReference>
<keyword evidence="3" id="KW-1185">Reference proteome</keyword>
<dbReference type="SMART" id="SM00382">
    <property type="entry name" value="AAA"/>
    <property type="match status" value="1"/>
</dbReference>
<evidence type="ECO:0000259" key="1">
    <source>
        <dbReference type="SMART" id="SM00382"/>
    </source>
</evidence>
<name>A0A5K7XME1_9BACT</name>
<protein>
    <submittedName>
        <fullName evidence="2">General secretion pathway protein A</fullName>
    </submittedName>
</protein>
<gene>
    <name evidence="2" type="ORF">PLANPX_5578</name>
</gene>
<organism evidence="2 3">
    <name type="scientific">Lacipirellula parvula</name>
    <dbReference type="NCBI Taxonomy" id="2650471"/>
    <lineage>
        <taxon>Bacteria</taxon>
        <taxon>Pseudomonadati</taxon>
        <taxon>Planctomycetota</taxon>
        <taxon>Planctomycetia</taxon>
        <taxon>Pirellulales</taxon>
        <taxon>Lacipirellulaceae</taxon>
        <taxon>Lacipirellula</taxon>
    </lineage>
</organism>
<dbReference type="KEGG" id="lpav:PLANPX_5578"/>
<dbReference type="Proteomes" id="UP000326837">
    <property type="component" value="Chromosome"/>
</dbReference>
<dbReference type="RefSeq" id="WP_152101229.1">
    <property type="nucleotide sequence ID" value="NZ_AP021861.1"/>
</dbReference>
<dbReference type="SUPFAM" id="SSF52540">
    <property type="entry name" value="P-loop containing nucleoside triphosphate hydrolases"/>
    <property type="match status" value="1"/>
</dbReference>
<dbReference type="InterPro" id="IPR049945">
    <property type="entry name" value="AAA_22"/>
</dbReference>
<dbReference type="PANTHER" id="PTHR35894">
    <property type="entry name" value="GENERAL SECRETION PATHWAY PROTEIN A-RELATED"/>
    <property type="match status" value="1"/>
</dbReference>
<evidence type="ECO:0000313" key="3">
    <source>
        <dbReference type="Proteomes" id="UP000326837"/>
    </source>
</evidence>
<sequence>MYLDYWQLDAKPFEPGCDSQTFYRGAAFQSAINKLRYAIENGRAAGLVAGAAGVGKTLLVETLRQQLSEQFQPFVRVVFPQMTERDLLVYLAEQFGAPPADPPRYTIEESLRRLEYILADNVARKRHAVVVIDEAHLLEDSGLLEPLRLLLNLGPIGAPPFTLLFVGQPTLGPMIQRHGALDERMDIKVLLPAMSASETADYVTHRLEAAGATREIFAADALKTVHQLTGGVPRRINRLCDLALLVGFANGQHTIDAESLHAIHGELVTVPMAA</sequence>
<dbReference type="AlphaFoldDB" id="A0A5K7XME1"/>
<feature type="domain" description="AAA+ ATPase" evidence="1">
    <location>
        <begin position="42"/>
        <end position="191"/>
    </location>
</feature>
<reference evidence="3" key="1">
    <citation type="submission" date="2019-10" db="EMBL/GenBank/DDBJ databases">
        <title>Lacipirellula parvula gen. nov., sp. nov., representing a lineage of planctomycetes widespread in freshwater anoxic habitats, and description of the family Lacipirellulaceae.</title>
        <authorList>
            <person name="Dedysh S.N."/>
            <person name="Kulichevskaya I.S."/>
            <person name="Beletsky A.V."/>
            <person name="Rakitin A.L."/>
            <person name="Mardanov A.V."/>
            <person name="Ivanova A.A."/>
            <person name="Saltykova V.X."/>
            <person name="Rijpstra W.I.C."/>
            <person name="Sinninghe Damste J.S."/>
            <person name="Ravin N.V."/>
        </authorList>
    </citation>
    <scope>NUCLEOTIDE SEQUENCE [LARGE SCALE GENOMIC DNA]</scope>
    <source>
        <strain evidence="3">PX69</strain>
    </source>
</reference>
<dbReference type="GO" id="GO:0016887">
    <property type="term" value="F:ATP hydrolysis activity"/>
    <property type="evidence" value="ECO:0007669"/>
    <property type="project" value="InterPro"/>
</dbReference>
<dbReference type="Pfam" id="PF13401">
    <property type="entry name" value="AAA_22"/>
    <property type="match status" value="1"/>
</dbReference>
<proteinExistence type="predicted"/>
<dbReference type="PANTHER" id="PTHR35894:SF1">
    <property type="entry name" value="PHOSPHORIBULOKINASE _ URIDINE KINASE FAMILY"/>
    <property type="match status" value="1"/>
</dbReference>
<dbReference type="InterPro" id="IPR052026">
    <property type="entry name" value="ExeA_AAA_ATPase_DNA-bind"/>
</dbReference>
<accession>A0A5K7XME1</accession>
<dbReference type="InterPro" id="IPR027417">
    <property type="entry name" value="P-loop_NTPase"/>
</dbReference>